<dbReference type="EMBL" id="JBHULB010000007">
    <property type="protein sequence ID" value="MFD2586242.1"/>
    <property type="molecule type" value="Genomic_DNA"/>
</dbReference>
<accession>A0ABW5MSI8</accession>
<evidence type="ECO:0000313" key="1">
    <source>
        <dbReference type="EMBL" id="MFD2586242.1"/>
    </source>
</evidence>
<protein>
    <submittedName>
        <fullName evidence="1">DUF6503 family protein</fullName>
    </submittedName>
</protein>
<dbReference type="Pfam" id="PF20113">
    <property type="entry name" value="DUF6503"/>
    <property type="match status" value="1"/>
</dbReference>
<dbReference type="InterPro" id="IPR045444">
    <property type="entry name" value="DUF6503"/>
</dbReference>
<name>A0ABW5MSI8_9FLAO</name>
<sequence length="254" mass="29461">MNQFIHKPFFVLGIGLFFFISQTRCFGQDDIVDRVIAVYGTAKLKSAQASFDFRDHAYQYKRDNGQFTYTRMGKNRDGSPVRDIYSNDGLVRYVGDTLVSLTEKRRKAYANSVNSVIYFAFLPLWLKDPAVILQDKGTSKIKGREYHKIKVTFGQEDGGDDFEDIFYYWFDVKDLSMDYLAYKYKTGKGGMRFREAYNIRKVNGVTIQDYHNFRPKLKGSVPFDLIEKAFENGQLEELSIIELKNVKIKAIPKT</sequence>
<dbReference type="Proteomes" id="UP001597526">
    <property type="component" value="Unassembled WGS sequence"/>
</dbReference>
<proteinExistence type="predicted"/>
<reference evidence="2" key="1">
    <citation type="journal article" date="2019" name="Int. J. Syst. Evol. Microbiol.">
        <title>The Global Catalogue of Microorganisms (GCM) 10K type strain sequencing project: providing services to taxonomists for standard genome sequencing and annotation.</title>
        <authorList>
            <consortium name="The Broad Institute Genomics Platform"/>
            <consortium name="The Broad Institute Genome Sequencing Center for Infectious Disease"/>
            <person name="Wu L."/>
            <person name="Ma J."/>
        </authorList>
    </citation>
    <scope>NUCLEOTIDE SEQUENCE [LARGE SCALE GENOMIC DNA]</scope>
    <source>
        <strain evidence="2">KCTC 52368</strain>
    </source>
</reference>
<keyword evidence="2" id="KW-1185">Reference proteome</keyword>
<evidence type="ECO:0000313" key="2">
    <source>
        <dbReference type="Proteomes" id="UP001597526"/>
    </source>
</evidence>
<gene>
    <name evidence="1" type="ORF">ACFSQJ_04835</name>
</gene>
<comment type="caution">
    <text evidence="1">The sequence shown here is derived from an EMBL/GenBank/DDBJ whole genome shotgun (WGS) entry which is preliminary data.</text>
</comment>
<dbReference type="RefSeq" id="WP_339337185.1">
    <property type="nucleotide sequence ID" value="NZ_JBHULB010000007.1"/>
</dbReference>
<organism evidence="1 2">
    <name type="scientific">Croceitalea marina</name>
    <dbReference type="NCBI Taxonomy" id="1775166"/>
    <lineage>
        <taxon>Bacteria</taxon>
        <taxon>Pseudomonadati</taxon>
        <taxon>Bacteroidota</taxon>
        <taxon>Flavobacteriia</taxon>
        <taxon>Flavobacteriales</taxon>
        <taxon>Flavobacteriaceae</taxon>
        <taxon>Croceitalea</taxon>
    </lineage>
</organism>